<keyword evidence="2" id="KW-0285">Flavoprotein</keyword>
<dbReference type="InterPro" id="IPR023753">
    <property type="entry name" value="FAD/NAD-binding_dom"/>
</dbReference>
<dbReference type="EMBL" id="UOEU01000040">
    <property type="protein sequence ID" value="VAW30306.1"/>
    <property type="molecule type" value="Genomic_DNA"/>
</dbReference>
<keyword evidence="5 7" id="KW-0560">Oxidoreductase</keyword>
<dbReference type="Pfam" id="PF07992">
    <property type="entry name" value="Pyr_redox_2"/>
    <property type="match status" value="1"/>
</dbReference>
<protein>
    <submittedName>
        <fullName evidence="7">Ferredoxin--NADP(+) reductase, actinobacterial (Eukaryote-like) type</fullName>
        <ecNumber evidence="7">1.18.1.2</ecNumber>
    </submittedName>
</protein>
<evidence type="ECO:0000256" key="3">
    <source>
        <dbReference type="ARBA" id="ARBA00022827"/>
    </source>
</evidence>
<keyword evidence="3" id="KW-0274">FAD</keyword>
<dbReference type="InterPro" id="IPR055275">
    <property type="entry name" value="Ferredox_Rdtase"/>
</dbReference>
<evidence type="ECO:0000256" key="5">
    <source>
        <dbReference type="ARBA" id="ARBA00023002"/>
    </source>
</evidence>
<dbReference type="GO" id="GO:0004324">
    <property type="term" value="F:ferredoxin-NADP+ reductase activity"/>
    <property type="evidence" value="ECO:0007669"/>
    <property type="project" value="UniProtKB-EC"/>
</dbReference>
<dbReference type="PRINTS" id="PR00419">
    <property type="entry name" value="ADXRDTASE"/>
</dbReference>
<dbReference type="PANTHER" id="PTHR48467">
    <property type="entry name" value="GLUTAMATE SYNTHASE 1 [NADH], CHLOROPLASTIC-LIKE"/>
    <property type="match status" value="1"/>
</dbReference>
<evidence type="ECO:0000256" key="1">
    <source>
        <dbReference type="ARBA" id="ARBA00001974"/>
    </source>
</evidence>
<dbReference type="InterPro" id="IPR036188">
    <property type="entry name" value="FAD/NAD-bd_sf"/>
</dbReference>
<dbReference type="AlphaFoldDB" id="A0A3B0VE97"/>
<dbReference type="SUPFAM" id="SSF51971">
    <property type="entry name" value="Nucleotide-binding domain"/>
    <property type="match status" value="1"/>
</dbReference>
<feature type="non-terminal residue" evidence="7">
    <location>
        <position position="219"/>
    </location>
</feature>
<name>A0A3B0VE97_9ZZZZ</name>
<keyword evidence="4" id="KW-0521">NADP</keyword>
<evidence type="ECO:0000313" key="7">
    <source>
        <dbReference type="EMBL" id="VAW30306.1"/>
    </source>
</evidence>
<evidence type="ECO:0000256" key="2">
    <source>
        <dbReference type="ARBA" id="ARBA00022630"/>
    </source>
</evidence>
<feature type="domain" description="FAD/NAD(P)-binding" evidence="6">
    <location>
        <begin position="12"/>
        <end position="172"/>
    </location>
</feature>
<reference evidence="7" key="1">
    <citation type="submission" date="2018-06" db="EMBL/GenBank/DDBJ databases">
        <authorList>
            <person name="Zhirakovskaya E."/>
        </authorList>
    </citation>
    <scope>NUCLEOTIDE SEQUENCE</scope>
</reference>
<dbReference type="EC" id="1.18.1.2" evidence="7"/>
<evidence type="ECO:0000259" key="6">
    <source>
        <dbReference type="Pfam" id="PF07992"/>
    </source>
</evidence>
<dbReference type="PANTHER" id="PTHR48467:SF1">
    <property type="entry name" value="GLUTAMATE SYNTHASE 1 [NADH], CHLOROPLASTIC-LIKE"/>
    <property type="match status" value="1"/>
</dbReference>
<sequence length="219" mass="24229">MSEIGSDTNPVRVAIIGAGPAGFYTAVRLFKEKNIHITVDMYDRLPTPFGLVRNGVAPDHQKIKSVTKSFDRTANKPQFRFFGNVELGSDVTVADLREHYHQIVYTTGAQTDRTLDIPGIDLENSHPATDFVAWYNGHPDFRDYKFDLSQERVAVIGVGNVAVDVARVLCRSIEELAKTDIADYALEALRHSKVKEVVMLGRRGPAQAAFTAPEAKELG</sequence>
<evidence type="ECO:0000256" key="4">
    <source>
        <dbReference type="ARBA" id="ARBA00022857"/>
    </source>
</evidence>
<proteinExistence type="predicted"/>
<organism evidence="7">
    <name type="scientific">hydrothermal vent metagenome</name>
    <dbReference type="NCBI Taxonomy" id="652676"/>
    <lineage>
        <taxon>unclassified sequences</taxon>
        <taxon>metagenomes</taxon>
        <taxon>ecological metagenomes</taxon>
    </lineage>
</organism>
<gene>
    <name evidence="7" type="ORF">MNBD_CHLOROFLEXI01-643</name>
</gene>
<comment type="cofactor">
    <cofactor evidence="1">
        <name>FAD</name>
        <dbReference type="ChEBI" id="CHEBI:57692"/>
    </cofactor>
</comment>
<accession>A0A3B0VE97</accession>
<dbReference type="Gene3D" id="3.50.50.60">
    <property type="entry name" value="FAD/NAD(P)-binding domain"/>
    <property type="match status" value="1"/>
</dbReference>